<accession>A0ACA9KKK3</accession>
<organism evidence="1 2">
    <name type="scientific">Scutellospora calospora</name>
    <dbReference type="NCBI Taxonomy" id="85575"/>
    <lineage>
        <taxon>Eukaryota</taxon>
        <taxon>Fungi</taxon>
        <taxon>Fungi incertae sedis</taxon>
        <taxon>Mucoromycota</taxon>
        <taxon>Glomeromycotina</taxon>
        <taxon>Glomeromycetes</taxon>
        <taxon>Diversisporales</taxon>
        <taxon>Gigasporaceae</taxon>
        <taxon>Scutellospora</taxon>
    </lineage>
</organism>
<evidence type="ECO:0000313" key="1">
    <source>
        <dbReference type="EMBL" id="CAG8479557.1"/>
    </source>
</evidence>
<comment type="caution">
    <text evidence="1">The sequence shown here is derived from an EMBL/GenBank/DDBJ whole genome shotgun (WGS) entry which is preliminary data.</text>
</comment>
<protein>
    <submittedName>
        <fullName evidence="1">80_t:CDS:1</fullName>
    </submittedName>
</protein>
<proteinExistence type="predicted"/>
<dbReference type="Proteomes" id="UP000789860">
    <property type="component" value="Unassembled WGS sequence"/>
</dbReference>
<gene>
    <name evidence="1" type="ORF">SCALOS_LOCUS2365</name>
</gene>
<dbReference type="EMBL" id="CAJVPM010002084">
    <property type="protein sequence ID" value="CAG8479557.1"/>
    <property type="molecule type" value="Genomic_DNA"/>
</dbReference>
<reference evidence="1" key="1">
    <citation type="submission" date="2021-06" db="EMBL/GenBank/DDBJ databases">
        <authorList>
            <person name="Kallberg Y."/>
            <person name="Tangrot J."/>
            <person name="Rosling A."/>
        </authorList>
    </citation>
    <scope>NUCLEOTIDE SEQUENCE</scope>
    <source>
        <strain evidence="1">AU212A</strain>
    </source>
</reference>
<sequence length="358" mass="40459">YIILVIGMSKNLHIASELAKDSLYSDVSPEDLEWTLASGASTETQTFYLVTNEGHFSFVQMIHSNIGLWPTIQFTARFFGAGINTFKSVNMSNFKLSPDRRSAQADNMSITLNPECNKYTVTLTHGRELIVSFEFERVDRGFKIGGGKTYFGQDKSTGFVEHKFWPKGNVKGNIVVDGKAFDISGVGLFVHAIQGMRPHLIASRWNFVSFHSDIASLAMCEFETTPHYGSIKVNQGGLILHNKLIGVSVNNKAHFLHTTLDKDTGYNIPDKIHYTWEGRTLDNEENFTARIEIQPKILMEKIDVLNEIPYFLKKLVQAFVAKPYVYQWFNEATAYIKVGENEEVVHKGQMFSEATFIS</sequence>
<evidence type="ECO:0000313" key="2">
    <source>
        <dbReference type="Proteomes" id="UP000789860"/>
    </source>
</evidence>
<keyword evidence="2" id="KW-1185">Reference proteome</keyword>
<name>A0ACA9KKK3_9GLOM</name>
<feature type="non-terminal residue" evidence="1">
    <location>
        <position position="1"/>
    </location>
</feature>